<dbReference type="Proteomes" id="UP000391919">
    <property type="component" value="Unassembled WGS sequence"/>
</dbReference>
<evidence type="ECO:0000313" key="3">
    <source>
        <dbReference type="Proteomes" id="UP000391919"/>
    </source>
</evidence>
<feature type="transmembrane region" description="Helical" evidence="1">
    <location>
        <begin position="21"/>
        <end position="39"/>
    </location>
</feature>
<comment type="caution">
    <text evidence="2">The sequence shown here is derived from an EMBL/GenBank/DDBJ whole genome shotgun (WGS) entry which is preliminary data.</text>
</comment>
<proteinExistence type="predicted"/>
<keyword evidence="3" id="KW-1185">Reference proteome</keyword>
<evidence type="ECO:0000313" key="2">
    <source>
        <dbReference type="EMBL" id="GER70623.1"/>
    </source>
</evidence>
<gene>
    <name evidence="2" type="ORF">BpJC7_19260</name>
</gene>
<protein>
    <submittedName>
        <fullName evidence="2">Uncharacterized protein</fullName>
    </submittedName>
</protein>
<keyword evidence="1" id="KW-0472">Membrane</keyword>
<evidence type="ECO:0000256" key="1">
    <source>
        <dbReference type="SAM" id="Phobius"/>
    </source>
</evidence>
<accession>A0A5J4JEW5</accession>
<sequence length="59" mass="6345">MIPIIMGLGEMFKRIGFPAKYFPLLAVIFGLGFGIFYTGSNLKEGIIKGFMLGLSASGL</sequence>
<dbReference type="EMBL" id="BKZQ01000023">
    <property type="protein sequence ID" value="GER70623.1"/>
    <property type="molecule type" value="Genomic_DNA"/>
</dbReference>
<dbReference type="AlphaFoldDB" id="A0A5J4JEW5"/>
<reference evidence="2 3" key="1">
    <citation type="submission" date="2019-09" db="EMBL/GenBank/DDBJ databases">
        <title>Draft genome sequence of Bacillus sp. JC-7.</title>
        <authorList>
            <person name="Tanaka N."/>
            <person name="Shiwa Y."/>
            <person name="Fujita N."/>
            <person name="Tanasupawat S."/>
        </authorList>
    </citation>
    <scope>NUCLEOTIDE SEQUENCE [LARGE SCALE GENOMIC DNA]</scope>
    <source>
        <strain evidence="2 3">JC-7</strain>
    </source>
</reference>
<keyword evidence="1" id="KW-1133">Transmembrane helix</keyword>
<name>A0A5J4JEW5_9BACI</name>
<keyword evidence="1" id="KW-0812">Transmembrane</keyword>
<organism evidence="2 3">
    <name type="scientific">Weizmannia acidilactici</name>
    <dbReference type="NCBI Taxonomy" id="2607726"/>
    <lineage>
        <taxon>Bacteria</taxon>
        <taxon>Bacillati</taxon>
        <taxon>Bacillota</taxon>
        <taxon>Bacilli</taxon>
        <taxon>Bacillales</taxon>
        <taxon>Bacillaceae</taxon>
        <taxon>Heyndrickxia</taxon>
    </lineage>
</organism>
<dbReference type="RefSeq" id="WP_151680789.1">
    <property type="nucleotide sequence ID" value="NZ_BKZP01000010.1"/>
</dbReference>